<feature type="transmembrane region" description="Helical" evidence="10">
    <location>
        <begin position="562"/>
        <end position="586"/>
    </location>
</feature>
<evidence type="ECO:0000256" key="10">
    <source>
        <dbReference type="SAM" id="Phobius"/>
    </source>
</evidence>
<dbReference type="EnsemblMetazoa" id="tetur19g01160.1">
    <property type="protein sequence ID" value="tetur19g01160.1"/>
    <property type="gene ID" value="tetur19g01160"/>
</dbReference>
<dbReference type="GO" id="GO:0140359">
    <property type="term" value="F:ABC-type transporter activity"/>
    <property type="evidence" value="ECO:0007669"/>
    <property type="project" value="InterPro"/>
</dbReference>
<name>T1KRY6_TETUR</name>
<keyword evidence="5" id="KW-0547">Nucleotide-binding</keyword>
<evidence type="ECO:0000259" key="11">
    <source>
        <dbReference type="PROSITE" id="PS50893"/>
    </source>
</evidence>
<dbReference type="EMBL" id="CAEY01000421">
    <property type="status" value="NOT_ANNOTATED_CDS"/>
    <property type="molecule type" value="Genomic_DNA"/>
</dbReference>
<feature type="transmembrane region" description="Helical" evidence="10">
    <location>
        <begin position="743"/>
        <end position="768"/>
    </location>
</feature>
<dbReference type="Proteomes" id="UP000015104">
    <property type="component" value="Unassembled WGS sequence"/>
</dbReference>
<dbReference type="PROSITE" id="PS50893">
    <property type="entry name" value="ABC_TRANSPORTER_2"/>
    <property type="match status" value="1"/>
</dbReference>
<dbReference type="eggNOG" id="KOG0061">
    <property type="taxonomic scope" value="Eukaryota"/>
</dbReference>
<dbReference type="PANTHER" id="PTHR48041:SF78">
    <property type="entry name" value="ABC TRANSPORTER EXPRESSED IN TRACHEA, ISOFORM A"/>
    <property type="match status" value="1"/>
</dbReference>
<dbReference type="SMART" id="SM00382">
    <property type="entry name" value="AAA"/>
    <property type="match status" value="1"/>
</dbReference>
<feature type="domain" description="ABC transporter" evidence="11">
    <location>
        <begin position="61"/>
        <end position="304"/>
    </location>
</feature>
<evidence type="ECO:0000256" key="6">
    <source>
        <dbReference type="ARBA" id="ARBA00022840"/>
    </source>
</evidence>
<dbReference type="Pfam" id="PF01061">
    <property type="entry name" value="ABC2_membrane"/>
    <property type="match status" value="1"/>
</dbReference>
<dbReference type="OrthoDB" id="9989122at2759"/>
<organism evidence="12 13">
    <name type="scientific">Tetranychus urticae</name>
    <name type="common">Two-spotted spider mite</name>
    <dbReference type="NCBI Taxonomy" id="32264"/>
    <lineage>
        <taxon>Eukaryota</taxon>
        <taxon>Metazoa</taxon>
        <taxon>Ecdysozoa</taxon>
        <taxon>Arthropoda</taxon>
        <taxon>Chelicerata</taxon>
        <taxon>Arachnida</taxon>
        <taxon>Acari</taxon>
        <taxon>Acariformes</taxon>
        <taxon>Trombidiformes</taxon>
        <taxon>Prostigmata</taxon>
        <taxon>Eleutherengona</taxon>
        <taxon>Raphignathae</taxon>
        <taxon>Tetranychoidea</taxon>
        <taxon>Tetranychidae</taxon>
        <taxon>Tetranychus</taxon>
    </lineage>
</organism>
<feature type="transmembrane region" description="Helical" evidence="10">
    <location>
        <begin position="481"/>
        <end position="503"/>
    </location>
</feature>
<keyword evidence="3" id="KW-0813">Transport</keyword>
<dbReference type="PROSITE" id="PS00211">
    <property type="entry name" value="ABC_TRANSPORTER_1"/>
    <property type="match status" value="1"/>
</dbReference>
<evidence type="ECO:0000256" key="9">
    <source>
        <dbReference type="SAM" id="MobiDB-lite"/>
    </source>
</evidence>
<keyword evidence="4 10" id="KW-0812">Transmembrane</keyword>
<dbReference type="InterPro" id="IPR027417">
    <property type="entry name" value="P-loop_NTPase"/>
</dbReference>
<evidence type="ECO:0000313" key="13">
    <source>
        <dbReference type="Proteomes" id="UP000015104"/>
    </source>
</evidence>
<evidence type="ECO:0000256" key="4">
    <source>
        <dbReference type="ARBA" id="ARBA00022692"/>
    </source>
</evidence>
<dbReference type="HOGENOM" id="CLU_000604_57_6_1"/>
<dbReference type="InterPro" id="IPR013525">
    <property type="entry name" value="ABC2_TM"/>
</dbReference>
<gene>
    <name evidence="12" type="primary">107366835</name>
</gene>
<feature type="region of interest" description="Disordered" evidence="9">
    <location>
        <begin position="272"/>
        <end position="291"/>
    </location>
</feature>
<comment type="subcellular location">
    <subcellularLocation>
        <location evidence="1">Membrane</location>
        <topology evidence="1">Multi-pass membrane protein</topology>
    </subcellularLocation>
</comment>
<dbReference type="Gene3D" id="3.40.50.300">
    <property type="entry name" value="P-loop containing nucleotide triphosphate hydrolases"/>
    <property type="match status" value="1"/>
</dbReference>
<dbReference type="InterPro" id="IPR050352">
    <property type="entry name" value="ABCG_transporters"/>
</dbReference>
<dbReference type="AlphaFoldDB" id="T1KRY6"/>
<dbReference type="OMA" id="WWKQFWL"/>
<reference evidence="13" key="1">
    <citation type="submission" date="2011-08" db="EMBL/GenBank/DDBJ databases">
        <authorList>
            <person name="Rombauts S."/>
        </authorList>
    </citation>
    <scope>NUCLEOTIDE SEQUENCE</scope>
    <source>
        <strain evidence="13">London</strain>
    </source>
</reference>
<keyword evidence="8 10" id="KW-0472">Membrane</keyword>
<comment type="similarity">
    <text evidence="2">Belongs to the ABC transporter superfamily. ABCG family. Eye pigment precursor importer (TC 3.A.1.204) subfamily.</text>
</comment>
<protein>
    <recommendedName>
        <fullName evidence="11">ABC transporter domain-containing protein</fullName>
    </recommendedName>
</protein>
<dbReference type="KEGG" id="tut:107366835"/>
<reference evidence="12" key="2">
    <citation type="submission" date="2015-06" db="UniProtKB">
        <authorList>
            <consortium name="EnsemblMetazoa"/>
        </authorList>
    </citation>
    <scope>IDENTIFICATION</scope>
</reference>
<feature type="transmembrane region" description="Helical" evidence="10">
    <location>
        <begin position="533"/>
        <end position="550"/>
    </location>
</feature>
<dbReference type="GO" id="GO:0005524">
    <property type="term" value="F:ATP binding"/>
    <property type="evidence" value="ECO:0007669"/>
    <property type="project" value="UniProtKB-KW"/>
</dbReference>
<evidence type="ECO:0000256" key="3">
    <source>
        <dbReference type="ARBA" id="ARBA00022448"/>
    </source>
</evidence>
<dbReference type="GO" id="GO:0005886">
    <property type="term" value="C:plasma membrane"/>
    <property type="evidence" value="ECO:0007669"/>
    <property type="project" value="TreeGrafter"/>
</dbReference>
<dbReference type="InterPro" id="IPR043926">
    <property type="entry name" value="ABCG_dom"/>
</dbReference>
<sequence>MPSKNSVELNLLDKSKPITVLPAKQPQITDQDKDAAIIIDNHQIDCTLSWTDLSYVIPRDSQFVHLVKQLVSNKSDGRSKCILHPQSGSIKKGQMIAIIGRSGSGKSTLIQCLAGCKEKNRSGQIQITLNSQQNGKVDSTQLPPLRAPTKPHIKICYLPQVDHLIPTLTVYETLMYASRLRNLSKTSDQYHSHRVEAIMTDLNLLGSRNVLVRRISGGQRKRLSIGLELLGSPDIFLLDEPTSGLDSSNALQCVQLLKRLANSSFNDNKQLNNDILTNGGPVEESQQTQRPMSSSSELAIIASIHQPSAKILAQFDKIYLMSFDGRCIYFGPPNEMITVFSTFGLHCPAYHNPADFAIEIASGDYGRDKVEALENWTNSNVSNSDSSVDLPKTLAIKEVISDMLGQSKSNFGHFWILFKRTLLTTIRDPSLNGFRLFQHIMIGLIVVLLYSNSIGKGSGCLNNIVNLDDLRVEERLTAQNLALMFFSLMFLTFAAMMPTVMVFPLEMSVFTKERKNGWYSCASFYFAKTFADLPYQLTYTFIYIAMVYFGTGQFFTWWRFCLFLAVGLLISIIGQSIGLIFGALFAKNLQTAIFITPISTLPFILISGFFVRLNTIPAILRPITYSSYLKYAFEALIITVYGYDRCTLNPTLTDDSSLSKSNGCTLVGQFYSYLRDDLNISFDALKEYIPLMIPENRENATAKLDQFVKSLEKVDFNVTQQIVDTLNSTRSLVLTEYNLEEDIYVTNIIVLFGFIVVLRVATYFVLLYKSEKKID</sequence>
<dbReference type="InterPro" id="IPR003593">
    <property type="entry name" value="AAA+_ATPase"/>
</dbReference>
<dbReference type="PANTHER" id="PTHR48041">
    <property type="entry name" value="ABC TRANSPORTER G FAMILY MEMBER 28"/>
    <property type="match status" value="1"/>
</dbReference>
<keyword evidence="13" id="KW-1185">Reference proteome</keyword>
<feature type="transmembrane region" description="Helical" evidence="10">
    <location>
        <begin position="436"/>
        <end position="454"/>
    </location>
</feature>
<evidence type="ECO:0000256" key="5">
    <source>
        <dbReference type="ARBA" id="ARBA00022741"/>
    </source>
</evidence>
<evidence type="ECO:0000256" key="8">
    <source>
        <dbReference type="ARBA" id="ARBA00023136"/>
    </source>
</evidence>
<dbReference type="SUPFAM" id="SSF52540">
    <property type="entry name" value="P-loop containing nucleoside triphosphate hydrolases"/>
    <property type="match status" value="1"/>
</dbReference>
<dbReference type="GO" id="GO:0016887">
    <property type="term" value="F:ATP hydrolysis activity"/>
    <property type="evidence" value="ECO:0007669"/>
    <property type="project" value="InterPro"/>
</dbReference>
<dbReference type="InterPro" id="IPR003439">
    <property type="entry name" value="ABC_transporter-like_ATP-bd"/>
</dbReference>
<dbReference type="InterPro" id="IPR017871">
    <property type="entry name" value="ABC_transporter-like_CS"/>
</dbReference>
<evidence type="ECO:0000256" key="2">
    <source>
        <dbReference type="ARBA" id="ARBA00005814"/>
    </source>
</evidence>
<keyword evidence="7 10" id="KW-1133">Transmembrane helix</keyword>
<evidence type="ECO:0000313" key="12">
    <source>
        <dbReference type="EnsemblMetazoa" id="tetur19g01160.1"/>
    </source>
</evidence>
<feature type="transmembrane region" description="Helical" evidence="10">
    <location>
        <begin position="592"/>
        <end position="611"/>
    </location>
</feature>
<proteinExistence type="inferred from homology"/>
<evidence type="ECO:0000256" key="7">
    <source>
        <dbReference type="ARBA" id="ARBA00022989"/>
    </source>
</evidence>
<dbReference type="Pfam" id="PF19055">
    <property type="entry name" value="ABC2_membrane_7"/>
    <property type="match status" value="1"/>
</dbReference>
<dbReference type="Pfam" id="PF00005">
    <property type="entry name" value="ABC_tran"/>
    <property type="match status" value="1"/>
</dbReference>
<keyword evidence="6" id="KW-0067">ATP-binding</keyword>
<accession>T1KRY6</accession>
<evidence type="ECO:0000256" key="1">
    <source>
        <dbReference type="ARBA" id="ARBA00004141"/>
    </source>
</evidence>